<dbReference type="InterPro" id="IPR047650">
    <property type="entry name" value="Transpos_IS110"/>
</dbReference>
<dbReference type="InterPro" id="IPR003346">
    <property type="entry name" value="Transposase_20"/>
</dbReference>
<accession>A0ABS7C962</accession>
<dbReference type="PANTHER" id="PTHR33055">
    <property type="entry name" value="TRANSPOSASE FOR INSERTION SEQUENCE ELEMENT IS1111A"/>
    <property type="match status" value="1"/>
</dbReference>
<comment type="caution">
    <text evidence="3">The sequence shown here is derived from an EMBL/GenBank/DDBJ whole genome shotgun (WGS) entry which is preliminary data.</text>
</comment>
<feature type="region of interest" description="Disordered" evidence="1">
    <location>
        <begin position="1"/>
        <end position="23"/>
    </location>
</feature>
<dbReference type="Pfam" id="PF02371">
    <property type="entry name" value="Transposase_20"/>
    <property type="match status" value="1"/>
</dbReference>
<gene>
    <name evidence="3" type="ORF">K0U00_25605</name>
</gene>
<evidence type="ECO:0000256" key="1">
    <source>
        <dbReference type="SAM" id="MobiDB-lite"/>
    </source>
</evidence>
<organism evidence="3 4">
    <name type="scientific">Paenibacillus sepulcri</name>
    <dbReference type="NCBI Taxonomy" id="359917"/>
    <lineage>
        <taxon>Bacteria</taxon>
        <taxon>Bacillati</taxon>
        <taxon>Bacillota</taxon>
        <taxon>Bacilli</taxon>
        <taxon>Bacillales</taxon>
        <taxon>Paenibacillaceae</taxon>
        <taxon>Paenibacillus</taxon>
    </lineage>
</organism>
<dbReference type="EMBL" id="JAHZIK010000848">
    <property type="protein sequence ID" value="MBW7457422.1"/>
    <property type="molecule type" value="Genomic_DNA"/>
</dbReference>
<keyword evidence="4" id="KW-1185">Reference proteome</keyword>
<dbReference type="PANTHER" id="PTHR33055:SF15">
    <property type="entry name" value="TRANSPOSASE-RELATED"/>
    <property type="match status" value="1"/>
</dbReference>
<evidence type="ECO:0000313" key="4">
    <source>
        <dbReference type="Proteomes" id="UP001519887"/>
    </source>
</evidence>
<name>A0ABS7C962_9BACL</name>
<reference evidence="3 4" key="1">
    <citation type="submission" date="2021-07" db="EMBL/GenBank/DDBJ databases">
        <title>Paenibacillus radiodurans sp. nov., isolated from the southeastern edge of Tengger Desert.</title>
        <authorList>
            <person name="Zhang G."/>
        </authorList>
    </citation>
    <scope>NUCLEOTIDE SEQUENCE [LARGE SCALE GENOMIC DNA]</scope>
    <source>
        <strain evidence="3 4">CCM 7311</strain>
    </source>
</reference>
<protein>
    <submittedName>
        <fullName evidence="3">Transposase</fullName>
    </submittedName>
</protein>
<evidence type="ECO:0000259" key="2">
    <source>
        <dbReference type="Pfam" id="PF02371"/>
    </source>
</evidence>
<dbReference type="Proteomes" id="UP001519887">
    <property type="component" value="Unassembled WGS sequence"/>
</dbReference>
<evidence type="ECO:0000313" key="3">
    <source>
        <dbReference type="EMBL" id="MBW7457422.1"/>
    </source>
</evidence>
<feature type="domain" description="Transposase IS116/IS110/IS902 C-terminal" evidence="2">
    <location>
        <begin position="1"/>
        <end position="50"/>
    </location>
</feature>
<feature type="non-terminal residue" evidence="3">
    <location>
        <position position="1"/>
    </location>
</feature>
<sequence length="123" mass="13780">SWAGLVPGQNESAGKRKSSKTRKGNKYLRAALIEVAHSVCRSDNYLGAQYRRIAARKGRHRAAVAVAHSIMIIAYHLLARKEDYKDLGSHYFEQRQQDAIVRQAVRKLENLGFQVALSNSEAS</sequence>
<proteinExistence type="predicted"/>